<proteinExistence type="predicted"/>
<dbReference type="AlphaFoldDB" id="A0ABD3HY52"/>
<feature type="region of interest" description="Disordered" evidence="1">
    <location>
        <begin position="73"/>
        <end position="93"/>
    </location>
</feature>
<evidence type="ECO:0000256" key="2">
    <source>
        <dbReference type="SAM" id="Phobius"/>
    </source>
</evidence>
<dbReference type="InterPro" id="IPR036691">
    <property type="entry name" value="Endo/exonu/phosph_ase_sf"/>
</dbReference>
<gene>
    <name evidence="3" type="ORF">R1sor_009800</name>
</gene>
<evidence type="ECO:0000313" key="3">
    <source>
        <dbReference type="EMBL" id="KAL3695724.1"/>
    </source>
</evidence>
<name>A0ABD3HY52_9MARC</name>
<organism evidence="3 4">
    <name type="scientific">Riccia sorocarpa</name>
    <dbReference type="NCBI Taxonomy" id="122646"/>
    <lineage>
        <taxon>Eukaryota</taxon>
        <taxon>Viridiplantae</taxon>
        <taxon>Streptophyta</taxon>
        <taxon>Embryophyta</taxon>
        <taxon>Marchantiophyta</taxon>
        <taxon>Marchantiopsida</taxon>
        <taxon>Marchantiidae</taxon>
        <taxon>Marchantiales</taxon>
        <taxon>Ricciaceae</taxon>
        <taxon>Riccia</taxon>
    </lineage>
</organism>
<keyword evidence="4" id="KW-1185">Reference proteome</keyword>
<dbReference type="Proteomes" id="UP001633002">
    <property type="component" value="Unassembled WGS sequence"/>
</dbReference>
<feature type="transmembrane region" description="Helical" evidence="2">
    <location>
        <begin position="265"/>
        <end position="283"/>
    </location>
</feature>
<evidence type="ECO:0000313" key="4">
    <source>
        <dbReference type="Proteomes" id="UP001633002"/>
    </source>
</evidence>
<evidence type="ECO:0000256" key="1">
    <source>
        <dbReference type="SAM" id="MobiDB-lite"/>
    </source>
</evidence>
<keyword evidence="2" id="KW-0812">Transmembrane</keyword>
<comment type="caution">
    <text evidence="3">The sequence shown here is derived from an EMBL/GenBank/DDBJ whole genome shotgun (WGS) entry which is preliminary data.</text>
</comment>
<keyword evidence="2" id="KW-1133">Transmembrane helix</keyword>
<sequence>MEHKVRCQVRKLEDRILRFEPNIEEGGSRIYSRTFTEERGEEDGRLQPTVTRRQLTCRSEQQERDIDRVQSVGSSLETLGSNPRRLLPGPNIDQEENSRAHGLIEENRNAQRRTIATGGQEVNQQNMADYGLQQQDGTWLQIQDRNGGQTRMGAGVQCQQSDGYHAAINWENRTGPDVGGARNRGEKGKAAGSGGRRRGVALLIHKSIPVLETGGDAEGRVVWGRIDSEVAEEIIAVASVYAPNAPEDRIIFWRQIKELLPSGRWWIGGIGTLLLAPLTLLRAHQCKGRRKL</sequence>
<protein>
    <submittedName>
        <fullName evidence="3">Uncharacterized protein</fullName>
    </submittedName>
</protein>
<accession>A0ABD3HY52</accession>
<feature type="region of interest" description="Disordered" evidence="1">
    <location>
        <begin position="174"/>
        <end position="194"/>
    </location>
</feature>
<reference evidence="3 4" key="1">
    <citation type="submission" date="2024-09" db="EMBL/GenBank/DDBJ databases">
        <title>Chromosome-scale assembly of Riccia sorocarpa.</title>
        <authorList>
            <person name="Paukszto L."/>
        </authorList>
    </citation>
    <scope>NUCLEOTIDE SEQUENCE [LARGE SCALE GENOMIC DNA]</scope>
    <source>
        <strain evidence="3">LP-2024</strain>
        <tissue evidence="3">Aerial parts of the thallus</tissue>
    </source>
</reference>
<dbReference type="EMBL" id="JBJQOH010000002">
    <property type="protein sequence ID" value="KAL3695724.1"/>
    <property type="molecule type" value="Genomic_DNA"/>
</dbReference>
<keyword evidence="2" id="KW-0472">Membrane</keyword>
<dbReference type="Gene3D" id="3.60.10.10">
    <property type="entry name" value="Endonuclease/exonuclease/phosphatase"/>
    <property type="match status" value="1"/>
</dbReference>